<sequence length="103" mass="12190">MRIIAYKTLREHWERPGHSDSREALAQWYAIVEKADWSGPAILKDQFRSASFVGDRVVFNIAGNKYRLVVVVKYKWRMVYIRFVSSLHEYDELNRARGLESIQ</sequence>
<protein>
    <submittedName>
        <fullName evidence="1">Toxin RelE</fullName>
    </submittedName>
</protein>
<dbReference type="RefSeq" id="WP_037449306.1">
    <property type="nucleotide sequence ID" value="NZ_AVFL01000004.1"/>
</dbReference>
<dbReference type="EMBL" id="AVFL01000004">
    <property type="protein sequence ID" value="EWY41426.1"/>
    <property type="molecule type" value="Genomic_DNA"/>
</dbReference>
<proteinExistence type="predicted"/>
<dbReference type="Pfam" id="PF09907">
    <property type="entry name" value="HigB_toxin"/>
    <property type="match status" value="1"/>
</dbReference>
<dbReference type="OrthoDB" id="9799912at2"/>
<accession>W9H9J5</accession>
<comment type="caution">
    <text evidence="1">The sequence shown here is derived from an EMBL/GenBank/DDBJ whole genome shotgun (WGS) entry which is preliminary data.</text>
</comment>
<evidence type="ECO:0000313" key="1">
    <source>
        <dbReference type="EMBL" id="EWY41426.1"/>
    </source>
</evidence>
<reference evidence="1 2" key="1">
    <citation type="submission" date="2013-08" db="EMBL/GenBank/DDBJ databases">
        <title>The genome sequence of Skermanella stibiiresistens.</title>
        <authorList>
            <person name="Zhu W."/>
            <person name="Wang G."/>
        </authorList>
    </citation>
    <scope>NUCLEOTIDE SEQUENCE [LARGE SCALE GENOMIC DNA]</scope>
    <source>
        <strain evidence="1 2">SB22</strain>
    </source>
</reference>
<dbReference type="GO" id="GO:0004519">
    <property type="term" value="F:endonuclease activity"/>
    <property type="evidence" value="ECO:0007669"/>
    <property type="project" value="InterPro"/>
</dbReference>
<keyword evidence="2" id="KW-1185">Reference proteome</keyword>
<dbReference type="InterPro" id="IPR018669">
    <property type="entry name" value="Toxin_HigB"/>
</dbReference>
<dbReference type="Proteomes" id="UP000019486">
    <property type="component" value="Unassembled WGS sequence"/>
</dbReference>
<organism evidence="1 2">
    <name type="scientific">Skermanella stibiiresistens SB22</name>
    <dbReference type="NCBI Taxonomy" id="1385369"/>
    <lineage>
        <taxon>Bacteria</taxon>
        <taxon>Pseudomonadati</taxon>
        <taxon>Pseudomonadota</taxon>
        <taxon>Alphaproteobacteria</taxon>
        <taxon>Rhodospirillales</taxon>
        <taxon>Azospirillaceae</taxon>
        <taxon>Skermanella</taxon>
    </lineage>
</organism>
<dbReference type="AlphaFoldDB" id="W9H9J5"/>
<dbReference type="GO" id="GO:0110001">
    <property type="term" value="C:toxin-antitoxin complex"/>
    <property type="evidence" value="ECO:0007669"/>
    <property type="project" value="InterPro"/>
</dbReference>
<name>W9H9J5_9PROT</name>
<dbReference type="GO" id="GO:0003723">
    <property type="term" value="F:RNA binding"/>
    <property type="evidence" value="ECO:0007669"/>
    <property type="project" value="InterPro"/>
</dbReference>
<gene>
    <name evidence="1" type="ORF">N825_28350</name>
</gene>
<dbReference type="STRING" id="1385369.N825_28350"/>
<evidence type="ECO:0000313" key="2">
    <source>
        <dbReference type="Proteomes" id="UP000019486"/>
    </source>
</evidence>